<protein>
    <recommendedName>
        <fullName evidence="2">non-specific serine/threonine protein kinase</fullName>
        <ecNumber evidence="2">2.7.11.1</ecNumber>
    </recommendedName>
</protein>
<feature type="chain" id="PRO_5042179858" description="non-specific serine/threonine protein kinase" evidence="7">
    <location>
        <begin position="30"/>
        <end position="260"/>
    </location>
</feature>
<evidence type="ECO:0000313" key="10">
    <source>
        <dbReference type="EMBL" id="KAJ7975764.1"/>
    </source>
</evidence>
<keyword evidence="3 7" id="KW-0732">Signal</keyword>
<keyword evidence="10" id="KW-0418">Kinase</keyword>
<dbReference type="InterPro" id="IPR025287">
    <property type="entry name" value="WAK_GUB"/>
</dbReference>
<evidence type="ECO:0000256" key="5">
    <source>
        <dbReference type="ARBA" id="ARBA00047899"/>
    </source>
</evidence>
<dbReference type="PANTHER" id="PTHR33138:SF11">
    <property type="entry name" value="KINASE-LIKE PROTEIN"/>
    <property type="match status" value="1"/>
</dbReference>
<reference evidence="10" key="1">
    <citation type="journal article" date="2023" name="Science">
        <title>Elucidation of the pathway for biosynthesis of saponin adjuvants from the soapbark tree.</title>
        <authorList>
            <person name="Reed J."/>
            <person name="Orme A."/>
            <person name="El-Demerdash A."/>
            <person name="Owen C."/>
            <person name="Martin L.B.B."/>
            <person name="Misra R.C."/>
            <person name="Kikuchi S."/>
            <person name="Rejzek M."/>
            <person name="Martin A.C."/>
            <person name="Harkess A."/>
            <person name="Leebens-Mack J."/>
            <person name="Louveau T."/>
            <person name="Stephenson M.J."/>
            <person name="Osbourn A."/>
        </authorList>
    </citation>
    <scope>NUCLEOTIDE SEQUENCE</scope>
    <source>
        <strain evidence="10">S10</strain>
    </source>
</reference>
<comment type="caution">
    <text evidence="10">The sequence shown here is derived from an EMBL/GenBank/DDBJ whole genome shotgun (WGS) entry which is preliminary data.</text>
</comment>
<comment type="catalytic activity">
    <reaction evidence="5">
        <text>L-threonyl-[protein] + ATP = O-phospho-L-threonyl-[protein] + ADP + H(+)</text>
        <dbReference type="Rhea" id="RHEA:46608"/>
        <dbReference type="Rhea" id="RHEA-COMP:11060"/>
        <dbReference type="Rhea" id="RHEA-COMP:11605"/>
        <dbReference type="ChEBI" id="CHEBI:15378"/>
        <dbReference type="ChEBI" id="CHEBI:30013"/>
        <dbReference type="ChEBI" id="CHEBI:30616"/>
        <dbReference type="ChEBI" id="CHEBI:61977"/>
        <dbReference type="ChEBI" id="CHEBI:456216"/>
        <dbReference type="EC" id="2.7.11.1"/>
    </reaction>
</comment>
<keyword evidence="10" id="KW-0675">Receptor</keyword>
<sequence>MVSQLHYHSSFLVSLACLVILFEIPPCLGSVEDYTACNIQFKCGTITAGFPFWGDDRPEGCGHPKLLLNCSESNTTMEIMNIKYRILSLNSGTQTLRIAREDYLNGPCPSKVLSSTTLDDELFDYGPDYRNLTLHYGCPANSLSATNPGYFPCTIDGTNNRDAYAALDASTDILGLCSTTVVVPILAIVTSSQDFTNFSKVEEALRRGFDVKWKVDNEECKDCMGSNGACGYDSSSNQTTCYCKDQSSGSRTCSPSGTCQ</sequence>
<evidence type="ECO:0000259" key="8">
    <source>
        <dbReference type="Pfam" id="PF13947"/>
    </source>
</evidence>
<dbReference type="EC" id="2.7.11.1" evidence="2"/>
<proteinExistence type="predicted"/>
<dbReference type="KEGG" id="qsa:O6P43_005637"/>
<organism evidence="10 11">
    <name type="scientific">Quillaja saponaria</name>
    <name type="common">Soap bark tree</name>
    <dbReference type="NCBI Taxonomy" id="32244"/>
    <lineage>
        <taxon>Eukaryota</taxon>
        <taxon>Viridiplantae</taxon>
        <taxon>Streptophyta</taxon>
        <taxon>Embryophyta</taxon>
        <taxon>Tracheophyta</taxon>
        <taxon>Spermatophyta</taxon>
        <taxon>Magnoliopsida</taxon>
        <taxon>eudicotyledons</taxon>
        <taxon>Gunneridae</taxon>
        <taxon>Pentapetalae</taxon>
        <taxon>rosids</taxon>
        <taxon>fabids</taxon>
        <taxon>Fabales</taxon>
        <taxon>Quillajaceae</taxon>
        <taxon>Quillaja</taxon>
    </lineage>
</organism>
<gene>
    <name evidence="10" type="ORF">O6P43_005637</name>
</gene>
<comment type="subcellular location">
    <subcellularLocation>
        <location evidence="1">Membrane</location>
        <topology evidence="1">Single-pass membrane protein</topology>
    </subcellularLocation>
</comment>
<feature type="signal peptide" evidence="7">
    <location>
        <begin position="1"/>
        <end position="29"/>
    </location>
</feature>
<evidence type="ECO:0000256" key="6">
    <source>
        <dbReference type="ARBA" id="ARBA00048679"/>
    </source>
</evidence>
<keyword evidence="10" id="KW-0808">Transferase</keyword>
<dbReference type="GO" id="GO:0016020">
    <property type="term" value="C:membrane"/>
    <property type="evidence" value="ECO:0007669"/>
    <property type="project" value="UniProtKB-SubCell"/>
</dbReference>
<dbReference type="AlphaFoldDB" id="A0AAD7Q6K5"/>
<feature type="domain" description="Wall-associated receptor kinase galacturonan-binding" evidence="8">
    <location>
        <begin position="37"/>
        <end position="100"/>
    </location>
</feature>
<keyword evidence="11" id="KW-1185">Reference proteome</keyword>
<dbReference type="EMBL" id="JARAOO010000003">
    <property type="protein sequence ID" value="KAJ7975764.1"/>
    <property type="molecule type" value="Genomic_DNA"/>
</dbReference>
<evidence type="ECO:0000256" key="7">
    <source>
        <dbReference type="SAM" id="SignalP"/>
    </source>
</evidence>
<dbReference type="PANTHER" id="PTHR33138">
    <property type="entry name" value="OS01G0690200 PROTEIN"/>
    <property type="match status" value="1"/>
</dbReference>
<evidence type="ECO:0000256" key="3">
    <source>
        <dbReference type="ARBA" id="ARBA00022729"/>
    </source>
</evidence>
<dbReference type="InterPro" id="IPR032872">
    <property type="entry name" value="WAK_assoc_C"/>
</dbReference>
<comment type="catalytic activity">
    <reaction evidence="6">
        <text>L-seryl-[protein] + ATP = O-phospho-L-seryl-[protein] + ADP + H(+)</text>
        <dbReference type="Rhea" id="RHEA:17989"/>
        <dbReference type="Rhea" id="RHEA-COMP:9863"/>
        <dbReference type="Rhea" id="RHEA-COMP:11604"/>
        <dbReference type="ChEBI" id="CHEBI:15378"/>
        <dbReference type="ChEBI" id="CHEBI:29999"/>
        <dbReference type="ChEBI" id="CHEBI:30616"/>
        <dbReference type="ChEBI" id="CHEBI:83421"/>
        <dbReference type="ChEBI" id="CHEBI:456216"/>
        <dbReference type="EC" id="2.7.11.1"/>
    </reaction>
</comment>
<evidence type="ECO:0000256" key="1">
    <source>
        <dbReference type="ARBA" id="ARBA00004167"/>
    </source>
</evidence>
<accession>A0AAD7Q6K5</accession>
<feature type="domain" description="Wall-associated receptor kinase C-terminal" evidence="9">
    <location>
        <begin position="169"/>
        <end position="246"/>
    </location>
</feature>
<name>A0AAD7Q6K5_QUISA</name>
<evidence type="ECO:0000256" key="2">
    <source>
        <dbReference type="ARBA" id="ARBA00012513"/>
    </source>
</evidence>
<dbReference type="GO" id="GO:0004674">
    <property type="term" value="F:protein serine/threonine kinase activity"/>
    <property type="evidence" value="ECO:0007669"/>
    <property type="project" value="UniProtKB-EC"/>
</dbReference>
<evidence type="ECO:0000313" key="11">
    <source>
        <dbReference type="Proteomes" id="UP001163823"/>
    </source>
</evidence>
<dbReference type="GO" id="GO:0030247">
    <property type="term" value="F:polysaccharide binding"/>
    <property type="evidence" value="ECO:0007669"/>
    <property type="project" value="InterPro"/>
</dbReference>
<dbReference type="Pfam" id="PF13947">
    <property type="entry name" value="GUB_WAK_bind"/>
    <property type="match status" value="1"/>
</dbReference>
<evidence type="ECO:0000256" key="4">
    <source>
        <dbReference type="ARBA" id="ARBA00023180"/>
    </source>
</evidence>
<dbReference type="Pfam" id="PF14380">
    <property type="entry name" value="WAK_assoc"/>
    <property type="match status" value="1"/>
</dbReference>
<dbReference type="Proteomes" id="UP001163823">
    <property type="component" value="Chromosome 3"/>
</dbReference>
<evidence type="ECO:0000259" key="9">
    <source>
        <dbReference type="Pfam" id="PF14380"/>
    </source>
</evidence>
<keyword evidence="4" id="KW-0325">Glycoprotein</keyword>